<reference evidence="1" key="1">
    <citation type="journal article" date="2017" name="Nature">
        <title>The sunflower genome provides insights into oil metabolism, flowering and Asterid evolution.</title>
        <authorList>
            <person name="Badouin H."/>
            <person name="Gouzy J."/>
            <person name="Grassa C.J."/>
            <person name="Murat F."/>
            <person name="Staton S.E."/>
            <person name="Cottret L."/>
            <person name="Lelandais-Briere C."/>
            <person name="Owens G.L."/>
            <person name="Carrere S."/>
            <person name="Mayjonade B."/>
            <person name="Legrand L."/>
            <person name="Gill N."/>
            <person name="Kane N.C."/>
            <person name="Bowers J.E."/>
            <person name="Hubner S."/>
            <person name="Bellec A."/>
            <person name="Berard A."/>
            <person name="Berges H."/>
            <person name="Blanchet N."/>
            <person name="Boniface M.C."/>
            <person name="Brunel D."/>
            <person name="Catrice O."/>
            <person name="Chaidir N."/>
            <person name="Claudel C."/>
            <person name="Donnadieu C."/>
            <person name="Faraut T."/>
            <person name="Fievet G."/>
            <person name="Helmstetter N."/>
            <person name="King M."/>
            <person name="Knapp S.J."/>
            <person name="Lai Z."/>
            <person name="Le Paslier M.C."/>
            <person name="Lippi Y."/>
            <person name="Lorenzon L."/>
            <person name="Mandel J.R."/>
            <person name="Marage G."/>
            <person name="Marchand G."/>
            <person name="Marquand E."/>
            <person name="Bret-Mestries E."/>
            <person name="Morien E."/>
            <person name="Nambeesan S."/>
            <person name="Nguyen T."/>
            <person name="Pegot-Espagnet P."/>
            <person name="Pouilly N."/>
            <person name="Raftis F."/>
            <person name="Sallet E."/>
            <person name="Schiex T."/>
            <person name="Thomas J."/>
            <person name="Vandecasteele C."/>
            <person name="Vares D."/>
            <person name="Vear F."/>
            <person name="Vautrin S."/>
            <person name="Crespi M."/>
            <person name="Mangin B."/>
            <person name="Burke J.M."/>
            <person name="Salse J."/>
            <person name="Munos S."/>
            <person name="Vincourt P."/>
            <person name="Rieseberg L.H."/>
            <person name="Langlade N.B."/>
        </authorList>
    </citation>
    <scope>NUCLEOTIDE SEQUENCE</scope>
    <source>
        <tissue evidence="1">Leaves</tissue>
    </source>
</reference>
<evidence type="ECO:0000313" key="1">
    <source>
        <dbReference type="EMBL" id="KAF5819885.1"/>
    </source>
</evidence>
<dbReference type="Gramene" id="mRNA:HanXRQr2_Chr02g0082681">
    <property type="protein sequence ID" value="CDS:HanXRQr2_Chr02g0082681.1"/>
    <property type="gene ID" value="HanXRQr2_Chr02g0082681"/>
</dbReference>
<reference evidence="1" key="2">
    <citation type="submission" date="2020-06" db="EMBL/GenBank/DDBJ databases">
        <title>Helianthus annuus Genome sequencing and assembly Release 2.</title>
        <authorList>
            <person name="Gouzy J."/>
            <person name="Langlade N."/>
            <person name="Munos S."/>
        </authorList>
    </citation>
    <scope>NUCLEOTIDE SEQUENCE</scope>
    <source>
        <tissue evidence="1">Leaves</tissue>
    </source>
</reference>
<sequence>MNKILVRVRLFSKRTNTNELPAERFTNCSSNVWFVCSPTDRGPKPIYGDIKY</sequence>
<gene>
    <name evidence="1" type="ORF">HanXRQr2_Chr02g0082681</name>
</gene>
<keyword evidence="2" id="KW-1185">Reference proteome</keyword>
<protein>
    <submittedName>
        <fullName evidence="1">Uncharacterized protein</fullName>
    </submittedName>
</protein>
<comment type="caution">
    <text evidence="1">The sequence shown here is derived from an EMBL/GenBank/DDBJ whole genome shotgun (WGS) entry which is preliminary data.</text>
</comment>
<organism evidence="1 2">
    <name type="scientific">Helianthus annuus</name>
    <name type="common">Common sunflower</name>
    <dbReference type="NCBI Taxonomy" id="4232"/>
    <lineage>
        <taxon>Eukaryota</taxon>
        <taxon>Viridiplantae</taxon>
        <taxon>Streptophyta</taxon>
        <taxon>Embryophyta</taxon>
        <taxon>Tracheophyta</taxon>
        <taxon>Spermatophyta</taxon>
        <taxon>Magnoliopsida</taxon>
        <taxon>eudicotyledons</taxon>
        <taxon>Gunneridae</taxon>
        <taxon>Pentapetalae</taxon>
        <taxon>asterids</taxon>
        <taxon>campanulids</taxon>
        <taxon>Asterales</taxon>
        <taxon>Asteraceae</taxon>
        <taxon>Asteroideae</taxon>
        <taxon>Heliantheae alliance</taxon>
        <taxon>Heliantheae</taxon>
        <taxon>Helianthus</taxon>
    </lineage>
</organism>
<evidence type="ECO:0000313" key="2">
    <source>
        <dbReference type="Proteomes" id="UP000215914"/>
    </source>
</evidence>
<dbReference type="EMBL" id="MNCJ02000317">
    <property type="protein sequence ID" value="KAF5819885.1"/>
    <property type="molecule type" value="Genomic_DNA"/>
</dbReference>
<dbReference type="Proteomes" id="UP000215914">
    <property type="component" value="Unassembled WGS sequence"/>
</dbReference>
<name>A0A9K3JR88_HELAN</name>
<dbReference type="AlphaFoldDB" id="A0A9K3JR88"/>
<accession>A0A9K3JR88</accession>
<proteinExistence type="predicted"/>